<dbReference type="EMBL" id="CP004025">
    <property type="protein sequence ID" value="AGC43433.1"/>
    <property type="molecule type" value="Genomic_DNA"/>
</dbReference>
<dbReference type="PATRIC" id="fig|1278073.3.peg.2143"/>
<dbReference type="AlphaFoldDB" id="L7U5R8"/>
<keyword evidence="3" id="KW-1185">Reference proteome</keyword>
<dbReference type="RefSeq" id="WP_015347695.1">
    <property type="nucleotide sequence ID" value="NC_020126.1"/>
</dbReference>
<protein>
    <submittedName>
        <fullName evidence="2">Uncharacterized protein</fullName>
    </submittedName>
</protein>
<dbReference type="OrthoDB" id="9833959at2"/>
<dbReference type="KEGG" id="msd:MYSTI_02104"/>
<reference evidence="2 3" key="1">
    <citation type="journal article" date="2013" name="Genome Announc.">
        <title>Complete genome sequence of Myxococcus stipitatus strain DSM 14675, a fruiting myxobacterium.</title>
        <authorList>
            <person name="Huntley S."/>
            <person name="Kneip S."/>
            <person name="Treuner-Lange A."/>
            <person name="Sogaard-Andersen L."/>
        </authorList>
    </citation>
    <scope>NUCLEOTIDE SEQUENCE [LARGE SCALE GENOMIC DNA]</scope>
    <source>
        <strain evidence="3">DSM 14675 / JCM 12634 / Mx s8</strain>
    </source>
</reference>
<dbReference type="STRING" id="1278073.MYSTI_02104"/>
<proteinExistence type="predicted"/>
<feature type="region of interest" description="Disordered" evidence="1">
    <location>
        <begin position="234"/>
        <end position="253"/>
    </location>
</feature>
<gene>
    <name evidence="2" type="ordered locus">MYSTI_02104</name>
</gene>
<evidence type="ECO:0000313" key="3">
    <source>
        <dbReference type="Proteomes" id="UP000011131"/>
    </source>
</evidence>
<dbReference type="Proteomes" id="UP000011131">
    <property type="component" value="Chromosome"/>
</dbReference>
<accession>L7U5R8</accession>
<evidence type="ECO:0000313" key="2">
    <source>
        <dbReference type="EMBL" id="AGC43433.1"/>
    </source>
</evidence>
<organism evidence="2 3">
    <name type="scientific">Myxococcus stipitatus (strain DSM 14675 / JCM 12634 / Mx s8)</name>
    <dbReference type="NCBI Taxonomy" id="1278073"/>
    <lineage>
        <taxon>Bacteria</taxon>
        <taxon>Pseudomonadati</taxon>
        <taxon>Myxococcota</taxon>
        <taxon>Myxococcia</taxon>
        <taxon>Myxococcales</taxon>
        <taxon>Cystobacterineae</taxon>
        <taxon>Myxococcaceae</taxon>
        <taxon>Myxococcus</taxon>
    </lineage>
</organism>
<dbReference type="HOGENOM" id="CLU_1097658_0_0_7"/>
<evidence type="ECO:0000256" key="1">
    <source>
        <dbReference type="SAM" id="MobiDB-lite"/>
    </source>
</evidence>
<feature type="compositionally biased region" description="Polar residues" evidence="1">
    <location>
        <begin position="236"/>
        <end position="253"/>
    </location>
</feature>
<name>L7U5R8_MYXSD</name>
<sequence>MGNASWPVRRLFSSSVTLNLSRIALLCLGIMAGSARAQSGGITLDLEPITSVSSGEETSWASEVHLHLEPAAGAYLGAEGPGSRTGFGLALKVDFPLLTQRMLMVAKMVTWIMSLGATGLGDDTVGDSPLSIQVELFGNRFSDDSLLDKGWGWGGGLGARLKFFENPHGDSTLRNVWYDFNVNLSPNGFGVDTALGLQLSLGELVSMGPFVKFARVGGVNGLFGGISLDLGEPAKQSASSEAATTEQTSAQQP</sequence>